<dbReference type="InterPro" id="IPR001647">
    <property type="entry name" value="HTH_TetR"/>
</dbReference>
<dbReference type="SUPFAM" id="SSF46689">
    <property type="entry name" value="Homeodomain-like"/>
    <property type="match status" value="1"/>
</dbReference>
<evidence type="ECO:0000256" key="4">
    <source>
        <dbReference type="PROSITE-ProRule" id="PRU00335"/>
    </source>
</evidence>
<evidence type="ECO:0000256" key="3">
    <source>
        <dbReference type="ARBA" id="ARBA00023163"/>
    </source>
</evidence>
<dbReference type="PROSITE" id="PS50977">
    <property type="entry name" value="HTH_TETR_2"/>
    <property type="match status" value="1"/>
</dbReference>
<dbReference type="PANTHER" id="PTHR47506:SF6">
    <property type="entry name" value="HTH-TYPE TRANSCRIPTIONAL REPRESSOR NEMR"/>
    <property type="match status" value="1"/>
</dbReference>
<evidence type="ECO:0000256" key="1">
    <source>
        <dbReference type="ARBA" id="ARBA00023015"/>
    </source>
</evidence>
<organism evidence="6 7">
    <name type="scientific">Neorhizobium huautlense</name>
    <dbReference type="NCBI Taxonomy" id="67774"/>
    <lineage>
        <taxon>Bacteria</taxon>
        <taxon>Pseudomonadati</taxon>
        <taxon>Pseudomonadota</taxon>
        <taxon>Alphaproteobacteria</taxon>
        <taxon>Hyphomicrobiales</taxon>
        <taxon>Rhizobiaceae</taxon>
        <taxon>Rhizobium/Agrobacterium group</taxon>
        <taxon>Neorhizobium</taxon>
    </lineage>
</organism>
<name>A0ABT9Q2J8_9HYPH</name>
<keyword evidence="3" id="KW-0804">Transcription</keyword>
<proteinExistence type="predicted"/>
<dbReference type="InterPro" id="IPR009057">
    <property type="entry name" value="Homeodomain-like_sf"/>
</dbReference>
<keyword evidence="7" id="KW-1185">Reference proteome</keyword>
<feature type="domain" description="HTH tetR-type" evidence="5">
    <location>
        <begin position="1"/>
        <end position="61"/>
    </location>
</feature>
<dbReference type="Pfam" id="PF00440">
    <property type="entry name" value="TetR_N"/>
    <property type="match status" value="1"/>
</dbReference>
<dbReference type="RefSeq" id="WP_306840094.1">
    <property type="nucleotide sequence ID" value="NZ_JAUSRF010000030.1"/>
</dbReference>
<evidence type="ECO:0000313" key="6">
    <source>
        <dbReference type="EMBL" id="MDP9840591.1"/>
    </source>
</evidence>
<comment type="caution">
    <text evidence="6">The sequence shown here is derived from an EMBL/GenBank/DDBJ whole genome shotgun (WGS) entry which is preliminary data.</text>
</comment>
<keyword evidence="1" id="KW-0805">Transcription regulation</keyword>
<evidence type="ECO:0000256" key="2">
    <source>
        <dbReference type="ARBA" id="ARBA00023125"/>
    </source>
</evidence>
<evidence type="ECO:0000259" key="5">
    <source>
        <dbReference type="PROSITE" id="PS50977"/>
    </source>
</evidence>
<dbReference type="SUPFAM" id="SSF48498">
    <property type="entry name" value="Tetracyclin repressor-like, C-terminal domain"/>
    <property type="match status" value="1"/>
</dbReference>
<evidence type="ECO:0000313" key="7">
    <source>
        <dbReference type="Proteomes" id="UP001241472"/>
    </source>
</evidence>
<dbReference type="PRINTS" id="PR00455">
    <property type="entry name" value="HTHTETR"/>
</dbReference>
<accession>A0ABT9Q2J8</accession>
<dbReference type="Proteomes" id="UP001241472">
    <property type="component" value="Unassembled WGS sequence"/>
</dbReference>
<feature type="DNA-binding region" description="H-T-H motif" evidence="4">
    <location>
        <begin position="24"/>
        <end position="43"/>
    </location>
</feature>
<dbReference type="EMBL" id="JAUSRF010000030">
    <property type="protein sequence ID" value="MDP9840591.1"/>
    <property type="molecule type" value="Genomic_DNA"/>
</dbReference>
<sequence length="181" mass="20132">MTRHQDILEGAERAFEAEGFRGIGIDKVLAQSGASTRTLYKHFGSRDGLVIEVLRHRHLAFMKLLNEADVSDPVGELFEIQRQWMIEHKSSGCMFLLARGEYATISADINAVVNDHKNQFETEIERRVEIAIGRPDANLAMQIWLLFEGATALASLRGTLALETAKDAATNLIRGRLGNTP</sequence>
<dbReference type="PANTHER" id="PTHR47506">
    <property type="entry name" value="TRANSCRIPTIONAL REGULATORY PROTEIN"/>
    <property type="match status" value="1"/>
</dbReference>
<reference evidence="6 7" key="1">
    <citation type="submission" date="2023-07" db="EMBL/GenBank/DDBJ databases">
        <title>Sorghum-associated microbial communities from plants grown in Nebraska, USA.</title>
        <authorList>
            <person name="Schachtman D."/>
        </authorList>
    </citation>
    <scope>NUCLEOTIDE SEQUENCE [LARGE SCALE GENOMIC DNA]</scope>
    <source>
        <strain evidence="6 7">DS1307</strain>
    </source>
</reference>
<keyword evidence="2 4" id="KW-0238">DNA-binding</keyword>
<gene>
    <name evidence="6" type="ORF">J2T09_005379</name>
</gene>
<protein>
    <submittedName>
        <fullName evidence="6">AcrR family transcriptional regulator</fullName>
    </submittedName>
</protein>
<dbReference type="Gene3D" id="1.10.357.10">
    <property type="entry name" value="Tetracycline Repressor, domain 2"/>
    <property type="match status" value="1"/>
</dbReference>
<dbReference type="InterPro" id="IPR036271">
    <property type="entry name" value="Tet_transcr_reg_TetR-rel_C_sf"/>
</dbReference>